<comment type="caution">
    <text evidence="1">The sequence shown here is derived from an EMBL/GenBank/DDBJ whole genome shotgun (WGS) entry which is preliminary data.</text>
</comment>
<protein>
    <submittedName>
        <fullName evidence="1">Uncharacterized protein</fullName>
    </submittedName>
</protein>
<dbReference type="AlphaFoldDB" id="A0A934VLJ6"/>
<reference evidence="1" key="1">
    <citation type="submission" date="2021-01" db="EMBL/GenBank/DDBJ databases">
        <title>Modified the classification status of verrucomicrobia.</title>
        <authorList>
            <person name="Feng X."/>
        </authorList>
    </citation>
    <scope>NUCLEOTIDE SEQUENCE</scope>
    <source>
        <strain evidence="1">KCTC 12986</strain>
    </source>
</reference>
<organism evidence="1 2">
    <name type="scientific">Roseibacillus ishigakijimensis</name>
    <dbReference type="NCBI Taxonomy" id="454146"/>
    <lineage>
        <taxon>Bacteria</taxon>
        <taxon>Pseudomonadati</taxon>
        <taxon>Verrucomicrobiota</taxon>
        <taxon>Verrucomicrobiia</taxon>
        <taxon>Verrucomicrobiales</taxon>
        <taxon>Verrucomicrobiaceae</taxon>
        <taxon>Roseibacillus</taxon>
    </lineage>
</organism>
<dbReference type="EMBL" id="JAENIO010000031">
    <property type="protein sequence ID" value="MBK1834754.1"/>
    <property type="molecule type" value="Genomic_DNA"/>
</dbReference>
<accession>A0A934VLJ6</accession>
<sequence length="164" mass="18470">MRFFAILALSFLVVSCEKSAESKVEMFLDVYSDSKPGNVVISAEGQLDTSPVNVYLDGVLIGSTPLNFTSDDLERLNLPVYERVEVSPAEHWMTWDSKGDGTLVISHRDSPEEKRHLDFRSTDPENPEIKYFKGMATSRRHDGAIGLYPRFVQPDRAQQTTEAN</sequence>
<name>A0A934VLJ6_9BACT</name>
<dbReference type="Proteomes" id="UP000604083">
    <property type="component" value="Unassembled WGS sequence"/>
</dbReference>
<keyword evidence="2" id="KW-1185">Reference proteome</keyword>
<dbReference type="PROSITE" id="PS51257">
    <property type="entry name" value="PROKAR_LIPOPROTEIN"/>
    <property type="match status" value="1"/>
</dbReference>
<proteinExistence type="predicted"/>
<gene>
    <name evidence="1" type="ORF">JIN78_11840</name>
</gene>
<dbReference type="RefSeq" id="WP_200392188.1">
    <property type="nucleotide sequence ID" value="NZ_JAENIO010000031.1"/>
</dbReference>
<evidence type="ECO:0000313" key="2">
    <source>
        <dbReference type="Proteomes" id="UP000604083"/>
    </source>
</evidence>
<evidence type="ECO:0000313" key="1">
    <source>
        <dbReference type="EMBL" id="MBK1834754.1"/>
    </source>
</evidence>